<dbReference type="InterPro" id="IPR029052">
    <property type="entry name" value="Metallo-depent_PP-like"/>
</dbReference>
<keyword evidence="3" id="KW-1185">Reference proteome</keyword>
<evidence type="ECO:0000313" key="3">
    <source>
        <dbReference type="Proteomes" id="UP000241463"/>
    </source>
</evidence>
<dbReference type="Gene3D" id="3.60.21.10">
    <property type="match status" value="1"/>
</dbReference>
<dbReference type="Pfam" id="PF00149">
    <property type="entry name" value="Metallophos"/>
    <property type="match status" value="1"/>
</dbReference>
<dbReference type="GeneID" id="54988523"/>
<evidence type="ECO:0000259" key="1">
    <source>
        <dbReference type="Pfam" id="PF00149"/>
    </source>
</evidence>
<dbReference type="Proteomes" id="UP000241463">
    <property type="component" value="Segment"/>
</dbReference>
<dbReference type="InterPro" id="IPR050535">
    <property type="entry name" value="DNA_Repair-Maintenance_Comp"/>
</dbReference>
<name>A0A2K9VCT7_9CAUD</name>
<dbReference type="PANTHER" id="PTHR30337">
    <property type="entry name" value="COMPONENT OF ATP-DEPENDENT DSDNA EXONUCLEASE"/>
    <property type="match status" value="1"/>
</dbReference>
<dbReference type="RefSeq" id="YP_009798078.1">
    <property type="nucleotide sequence ID" value="NC_047924.1"/>
</dbReference>
<protein>
    <submittedName>
        <fullName evidence="2">Putative recombination / repair related protein</fullName>
    </submittedName>
</protein>
<dbReference type="SUPFAM" id="SSF56300">
    <property type="entry name" value="Metallo-dependent phosphatases"/>
    <property type="match status" value="1"/>
</dbReference>
<accession>A0A2K9VCT7</accession>
<dbReference type="InterPro" id="IPR004843">
    <property type="entry name" value="Calcineurin-like_PHP"/>
</dbReference>
<sequence length="356" mass="40598">MNKDTYVVCADVHASDYTAFSKPVEGKPYGSRLKTILEALNAMYEEALSKDASRMIIVGDLYNERTSISPIVIKAVTENILNGIHQQPKGFKLDIVVGNHDQQDNSPVPPNSVSILETYSTSDYPIVVHDRVDVDDNLIFVPYTEDSLSFKKEISEIKLDKDKHYVMFAHIGMSGAKSGKWTHKLGGNYTLEDVRYNEMDLVMMGHYHWRQKLADNVMYTGDLVPLNFNDEGQDKGFYLITKGKKYEETFIPVNSPKFKTIDLSHYEDKGTLDEELKNNYIRIVTHNSEDTEAMRKLIKEAEVPVALQTKQELKHDSRLDISSDSSDADIVRAYCKKYYPDVEKQAEKYLIQAQEG</sequence>
<dbReference type="GO" id="GO:0016787">
    <property type="term" value="F:hydrolase activity"/>
    <property type="evidence" value="ECO:0007669"/>
    <property type="project" value="InterPro"/>
</dbReference>
<organism evidence="2 3">
    <name type="scientific">Lactobacillus phage Bacchae</name>
    <dbReference type="NCBI Taxonomy" id="2079429"/>
    <lineage>
        <taxon>Viruses</taxon>
        <taxon>Duplodnaviria</taxon>
        <taxon>Heunggongvirae</taxon>
        <taxon>Uroviricota</taxon>
        <taxon>Caudoviricetes</taxon>
        <taxon>Herelleviridae</taxon>
        <taxon>Harbinvirus</taxon>
        <taxon>Harbinvirus bacchae</taxon>
    </lineage>
</organism>
<proteinExistence type="predicted"/>
<dbReference type="EMBL" id="MG765277">
    <property type="protein sequence ID" value="AUV59974.1"/>
    <property type="molecule type" value="Genomic_DNA"/>
</dbReference>
<dbReference type="KEGG" id="vg:54988523"/>
<feature type="domain" description="Calcineurin-like phosphoesterase" evidence="1">
    <location>
        <begin position="7"/>
        <end position="209"/>
    </location>
</feature>
<reference evidence="2 3" key="1">
    <citation type="submission" date="2018-01" db="EMBL/GenBank/DDBJ databases">
        <title>Lactobacillus phages that infect wine-derived L. plantarum strains.</title>
        <authorList>
            <person name="Kyrkou I."/>
            <person name="Hestbjerg Hansen L."/>
        </authorList>
    </citation>
    <scope>NUCLEOTIDE SEQUENCE [LARGE SCALE GENOMIC DNA]</scope>
</reference>
<dbReference type="PANTHER" id="PTHR30337:SF0">
    <property type="entry name" value="NUCLEASE SBCCD SUBUNIT D"/>
    <property type="match status" value="1"/>
</dbReference>
<evidence type="ECO:0000313" key="2">
    <source>
        <dbReference type="EMBL" id="AUV59974.1"/>
    </source>
</evidence>